<dbReference type="GO" id="GO:0003688">
    <property type="term" value="F:DNA replication origin binding"/>
    <property type="evidence" value="ECO:0007669"/>
    <property type="project" value="UniProtKB-UniRule"/>
</dbReference>
<evidence type="ECO:0000256" key="4">
    <source>
        <dbReference type="ARBA" id="ARBA00023242"/>
    </source>
</evidence>
<comment type="function">
    <text evidence="5">Component of the origin recognition complex (ORC) that binds origins of replication. DNA-binding is ATP-dependent. ORC is required to assemble the pre-replication complex necessary to initiate DNA replication.</text>
</comment>
<dbReference type="AlphaFoldDB" id="A0A7S2RVD4"/>
<dbReference type="EMBL" id="HBHK01011652">
    <property type="protein sequence ID" value="CAD9681521.1"/>
    <property type="molecule type" value="Transcribed_RNA"/>
</dbReference>
<dbReference type="PANTHER" id="PTHR14052">
    <property type="entry name" value="ORIGIN RECOGNITION COMPLEX SUBUNIT 2"/>
    <property type="match status" value="1"/>
</dbReference>
<sequence>MVSRKKDGSAVKRKQGNGKQILKITKALKSTMVETFKRKKVKAPEKRVGDLFGKDTRIDHPMEDVEKERSSECSSSGLEDNDEPGAFRQEASYFEKAAPSSKRQTFRKTNSSLRSIQAKHKSANIRLFAQLKNPSDREIRDHLLKSKQVDEKTVNNILATHFQRFSRMYWLLMSGFNVVFYGFGSKKRLLESFAEAIENFERKKGPENVSPVIVGFGYSPAFNLFEFLKKIAEGYLLLNKHAFEKVNTVESLCNLIIDLMTAIVDVGSPPLTFRGIHVPSEAPAWTKDIFVIMHNIDGRSLRRQNIKNTLSKLATSPKIRFVASVDHIHAPMLWDQRQSERFNWIWEKANTFDTYFHETVNVDSVVTRRDTGSQRGVGFVLSSLTPNHISVLQTLARYHLQSDGSGMEFSELFEECRTNMFVTSEQALRQLLLEFTDHSIVNLKRLSNGVETVHVSLDDDIIKSEILHQEKGQE</sequence>
<feature type="domain" description="Origin recognition complex subunit 2 winged-helix" evidence="8">
    <location>
        <begin position="402"/>
        <end position="460"/>
    </location>
</feature>
<dbReference type="GO" id="GO:0005664">
    <property type="term" value="C:nuclear origin of replication recognition complex"/>
    <property type="evidence" value="ECO:0007669"/>
    <property type="project" value="UniProtKB-UniRule"/>
</dbReference>
<comment type="similarity">
    <text evidence="2 5">Belongs to the ORC2 family.</text>
</comment>
<feature type="region of interest" description="Disordered" evidence="6">
    <location>
        <begin position="52"/>
        <end position="84"/>
    </location>
</feature>
<evidence type="ECO:0000256" key="3">
    <source>
        <dbReference type="ARBA" id="ARBA00022705"/>
    </source>
</evidence>
<evidence type="ECO:0000256" key="2">
    <source>
        <dbReference type="ARBA" id="ARBA00007421"/>
    </source>
</evidence>
<name>A0A7S2RVD4_9STRA</name>
<dbReference type="Pfam" id="PF24882">
    <property type="entry name" value="WHD_ORC2"/>
    <property type="match status" value="1"/>
</dbReference>
<accession>A0A7S2RVD4</accession>
<feature type="compositionally biased region" description="Basic and acidic residues" evidence="6">
    <location>
        <begin position="52"/>
        <end position="71"/>
    </location>
</feature>
<dbReference type="PANTHER" id="PTHR14052:SF0">
    <property type="entry name" value="ORIGIN RECOGNITION COMPLEX SUBUNIT 2"/>
    <property type="match status" value="1"/>
</dbReference>
<feature type="compositionally biased region" description="Basic and acidic residues" evidence="6">
    <location>
        <begin position="1"/>
        <end position="10"/>
    </location>
</feature>
<comment type="subcellular location">
    <subcellularLocation>
        <location evidence="1 5">Nucleus</location>
    </subcellularLocation>
</comment>
<gene>
    <name evidence="9" type="ORF">QSP1433_LOCUS7324</name>
</gene>
<comment type="subunit">
    <text evidence="5">Component of the origin recognition complex (ORC).</text>
</comment>
<evidence type="ECO:0000256" key="5">
    <source>
        <dbReference type="RuleBase" id="RU368084"/>
    </source>
</evidence>
<dbReference type="InterPro" id="IPR007220">
    <property type="entry name" value="ORC2"/>
</dbReference>
<keyword evidence="4 5" id="KW-0539">Nucleus</keyword>
<evidence type="ECO:0000313" key="9">
    <source>
        <dbReference type="EMBL" id="CAD9681521.1"/>
    </source>
</evidence>
<dbReference type="Pfam" id="PF04084">
    <property type="entry name" value="RecA-like_ORC2"/>
    <property type="match status" value="1"/>
</dbReference>
<dbReference type="InterPro" id="IPR056772">
    <property type="entry name" value="RecA-like_ORC2"/>
</dbReference>
<proteinExistence type="inferred from homology"/>
<evidence type="ECO:0000256" key="6">
    <source>
        <dbReference type="SAM" id="MobiDB-lite"/>
    </source>
</evidence>
<feature type="domain" description="Origin recognition complex subunit 2 RecA-like" evidence="7">
    <location>
        <begin position="156"/>
        <end position="348"/>
    </location>
</feature>
<protein>
    <recommendedName>
        <fullName evidence="5">Origin recognition complex subunit 2</fullName>
    </recommendedName>
</protein>
<evidence type="ECO:0000259" key="8">
    <source>
        <dbReference type="Pfam" id="PF24882"/>
    </source>
</evidence>
<evidence type="ECO:0000256" key="1">
    <source>
        <dbReference type="ARBA" id="ARBA00004123"/>
    </source>
</evidence>
<dbReference type="InterPro" id="IPR056773">
    <property type="entry name" value="WHD_ORC2"/>
</dbReference>
<keyword evidence="3 5" id="KW-0235">DNA replication</keyword>
<evidence type="ECO:0000259" key="7">
    <source>
        <dbReference type="Pfam" id="PF04084"/>
    </source>
</evidence>
<organism evidence="9">
    <name type="scientific">Mucochytrium quahogii</name>
    <dbReference type="NCBI Taxonomy" id="96639"/>
    <lineage>
        <taxon>Eukaryota</taxon>
        <taxon>Sar</taxon>
        <taxon>Stramenopiles</taxon>
        <taxon>Bigyra</taxon>
        <taxon>Labyrinthulomycetes</taxon>
        <taxon>Thraustochytrida</taxon>
        <taxon>Thraustochytriidae</taxon>
        <taxon>Mucochytrium</taxon>
    </lineage>
</organism>
<dbReference type="GO" id="GO:0006260">
    <property type="term" value="P:DNA replication"/>
    <property type="evidence" value="ECO:0007669"/>
    <property type="project" value="UniProtKB-UniRule"/>
</dbReference>
<reference evidence="9" key="1">
    <citation type="submission" date="2021-01" db="EMBL/GenBank/DDBJ databases">
        <authorList>
            <person name="Corre E."/>
            <person name="Pelletier E."/>
            <person name="Niang G."/>
            <person name="Scheremetjew M."/>
            <person name="Finn R."/>
            <person name="Kale V."/>
            <person name="Holt S."/>
            <person name="Cochrane G."/>
            <person name="Meng A."/>
            <person name="Brown T."/>
            <person name="Cohen L."/>
        </authorList>
    </citation>
    <scope>NUCLEOTIDE SEQUENCE</scope>
    <source>
        <strain evidence="9">NY070348D</strain>
    </source>
</reference>
<feature type="region of interest" description="Disordered" evidence="6">
    <location>
        <begin position="1"/>
        <end position="20"/>
    </location>
</feature>